<accession>A0ABU3CKD4</accession>
<evidence type="ECO:0000259" key="2">
    <source>
        <dbReference type="SMART" id="SM00014"/>
    </source>
</evidence>
<dbReference type="InterPro" id="IPR000326">
    <property type="entry name" value="PAP2/HPO"/>
</dbReference>
<feature type="transmembrane region" description="Helical" evidence="1">
    <location>
        <begin position="134"/>
        <end position="154"/>
    </location>
</feature>
<reference evidence="3 4" key="1">
    <citation type="submission" date="2023-09" db="EMBL/GenBank/DDBJ databases">
        <authorList>
            <person name="Rey-Velasco X."/>
        </authorList>
    </citation>
    <scope>NUCLEOTIDE SEQUENCE [LARGE SCALE GENOMIC DNA]</scope>
    <source>
        <strain evidence="3 4">F260</strain>
    </source>
</reference>
<dbReference type="SUPFAM" id="SSF48317">
    <property type="entry name" value="Acid phosphatase/Vanadium-dependent haloperoxidase"/>
    <property type="match status" value="1"/>
</dbReference>
<feature type="domain" description="Phosphatidic acid phosphatase type 2/haloperoxidase" evidence="2">
    <location>
        <begin position="60"/>
        <end position="175"/>
    </location>
</feature>
<proteinExistence type="predicted"/>
<dbReference type="EMBL" id="JAVRHO010000010">
    <property type="protein sequence ID" value="MDT0646815.1"/>
    <property type="molecule type" value="Genomic_DNA"/>
</dbReference>
<keyword evidence="1" id="KW-0812">Transmembrane</keyword>
<dbReference type="InterPro" id="IPR036938">
    <property type="entry name" value="PAP2/HPO_sf"/>
</dbReference>
<feature type="transmembrane region" description="Helical" evidence="1">
    <location>
        <begin position="160"/>
        <end position="178"/>
    </location>
</feature>
<evidence type="ECO:0000256" key="1">
    <source>
        <dbReference type="SAM" id="Phobius"/>
    </source>
</evidence>
<dbReference type="Gene3D" id="1.20.144.10">
    <property type="entry name" value="Phosphatidic acid phosphatase type 2/haloperoxidase"/>
    <property type="match status" value="1"/>
</dbReference>
<feature type="transmembrane region" description="Helical" evidence="1">
    <location>
        <begin position="106"/>
        <end position="127"/>
    </location>
</feature>
<dbReference type="Proteomes" id="UP001245285">
    <property type="component" value="Unassembled WGS sequence"/>
</dbReference>
<evidence type="ECO:0000313" key="3">
    <source>
        <dbReference type="EMBL" id="MDT0646815.1"/>
    </source>
</evidence>
<feature type="transmembrane region" description="Helical" evidence="1">
    <location>
        <begin position="55"/>
        <end position="74"/>
    </location>
</feature>
<feature type="transmembrane region" description="Helical" evidence="1">
    <location>
        <begin position="25"/>
        <end position="48"/>
    </location>
</feature>
<keyword evidence="4" id="KW-1185">Reference proteome</keyword>
<sequence>MQELIELDHELFLFLNNLGDPAWDWFWFAITDKFTGIPLYILFLYLIFRNFGWKGTLASMVIITLLITATDQLANVFKDGFERLRPCRQEGVMEQARFVAVRCGRFGYFSAHASNSMGVAVFLVLLFRKIYPKWIYLVLIWPLLSSYSRIYLGVHYPADVITGLLIGAVLGYLFYKFLQYIFLKLNLSQA</sequence>
<organism evidence="3 4">
    <name type="scientific">Autumnicola lenta</name>
    <dbReference type="NCBI Taxonomy" id="3075593"/>
    <lineage>
        <taxon>Bacteria</taxon>
        <taxon>Pseudomonadati</taxon>
        <taxon>Bacteroidota</taxon>
        <taxon>Flavobacteriia</taxon>
        <taxon>Flavobacteriales</taxon>
        <taxon>Flavobacteriaceae</taxon>
        <taxon>Autumnicola</taxon>
    </lineage>
</organism>
<keyword evidence="1" id="KW-1133">Transmembrane helix</keyword>
<dbReference type="RefSeq" id="WP_311494980.1">
    <property type="nucleotide sequence ID" value="NZ_JAVRHO010000010.1"/>
</dbReference>
<dbReference type="PANTHER" id="PTHR14969:SF13">
    <property type="entry name" value="AT30094P"/>
    <property type="match status" value="1"/>
</dbReference>
<dbReference type="Pfam" id="PF01569">
    <property type="entry name" value="PAP2"/>
    <property type="match status" value="1"/>
</dbReference>
<dbReference type="PANTHER" id="PTHR14969">
    <property type="entry name" value="SPHINGOSINE-1-PHOSPHATE PHOSPHOHYDROLASE"/>
    <property type="match status" value="1"/>
</dbReference>
<dbReference type="SMART" id="SM00014">
    <property type="entry name" value="acidPPc"/>
    <property type="match status" value="1"/>
</dbReference>
<name>A0ABU3CKD4_9FLAO</name>
<dbReference type="CDD" id="cd03395">
    <property type="entry name" value="PAP2_like_4"/>
    <property type="match status" value="1"/>
</dbReference>
<gene>
    <name evidence="3" type="ORF">RM545_08940</name>
</gene>
<comment type="caution">
    <text evidence="3">The sequence shown here is derived from an EMBL/GenBank/DDBJ whole genome shotgun (WGS) entry which is preliminary data.</text>
</comment>
<evidence type="ECO:0000313" key="4">
    <source>
        <dbReference type="Proteomes" id="UP001245285"/>
    </source>
</evidence>
<keyword evidence="1" id="KW-0472">Membrane</keyword>
<protein>
    <submittedName>
        <fullName evidence="3">Phosphatase PAP2 family protein</fullName>
    </submittedName>
</protein>